<evidence type="ECO:0000256" key="2">
    <source>
        <dbReference type="ARBA" id="ARBA00022478"/>
    </source>
</evidence>
<comment type="subcellular location">
    <subcellularLocation>
        <location evidence="1">Nucleus</location>
    </subcellularLocation>
</comment>
<keyword evidence="2" id="KW-0240">DNA-directed RNA polymerase</keyword>
<dbReference type="AlphaFoldDB" id="A0A0D1YFF3"/>
<dbReference type="STRING" id="253628.A0A0D1YFF3"/>
<keyword evidence="3" id="KW-0804">Transcription</keyword>
<dbReference type="Pfam" id="PF05132">
    <property type="entry name" value="RNA_pol_Rpc4"/>
    <property type="match status" value="1"/>
</dbReference>
<organism evidence="6 7">
    <name type="scientific">Verruconis gallopava</name>
    <dbReference type="NCBI Taxonomy" id="253628"/>
    <lineage>
        <taxon>Eukaryota</taxon>
        <taxon>Fungi</taxon>
        <taxon>Dikarya</taxon>
        <taxon>Ascomycota</taxon>
        <taxon>Pezizomycotina</taxon>
        <taxon>Dothideomycetes</taxon>
        <taxon>Pleosporomycetidae</taxon>
        <taxon>Venturiales</taxon>
        <taxon>Sympoventuriaceae</taxon>
        <taxon>Verruconis</taxon>
    </lineage>
</organism>
<protein>
    <submittedName>
        <fullName evidence="6">Uncharacterized protein</fullName>
    </submittedName>
</protein>
<evidence type="ECO:0000313" key="7">
    <source>
        <dbReference type="Proteomes" id="UP000053259"/>
    </source>
</evidence>
<feature type="compositionally biased region" description="Basic and acidic residues" evidence="5">
    <location>
        <begin position="314"/>
        <end position="325"/>
    </location>
</feature>
<feature type="compositionally biased region" description="Basic residues" evidence="5">
    <location>
        <begin position="7"/>
        <end position="21"/>
    </location>
</feature>
<feature type="compositionally biased region" description="Basic and acidic residues" evidence="5">
    <location>
        <begin position="22"/>
        <end position="44"/>
    </location>
</feature>
<feature type="compositionally biased region" description="Basic and acidic residues" evidence="5">
    <location>
        <begin position="272"/>
        <end position="301"/>
    </location>
</feature>
<dbReference type="RefSeq" id="XP_016209351.1">
    <property type="nucleotide sequence ID" value="XM_016362876.1"/>
</dbReference>
<accession>A0A0D1YFF3</accession>
<dbReference type="GO" id="GO:0003677">
    <property type="term" value="F:DNA binding"/>
    <property type="evidence" value="ECO:0007669"/>
    <property type="project" value="InterPro"/>
</dbReference>
<dbReference type="PANTHER" id="PTHR13408:SF0">
    <property type="entry name" value="DNA-DIRECTED RNA POLYMERASE III SUBUNIT RPC4"/>
    <property type="match status" value="1"/>
</dbReference>
<evidence type="ECO:0000256" key="1">
    <source>
        <dbReference type="ARBA" id="ARBA00004123"/>
    </source>
</evidence>
<feature type="compositionally biased region" description="Polar residues" evidence="5">
    <location>
        <begin position="119"/>
        <end position="142"/>
    </location>
</feature>
<dbReference type="EMBL" id="KN847577">
    <property type="protein sequence ID" value="KIV99481.1"/>
    <property type="molecule type" value="Genomic_DNA"/>
</dbReference>
<dbReference type="GO" id="GO:0042797">
    <property type="term" value="P:tRNA transcription by RNA polymerase III"/>
    <property type="evidence" value="ECO:0007669"/>
    <property type="project" value="TreeGrafter"/>
</dbReference>
<evidence type="ECO:0000256" key="4">
    <source>
        <dbReference type="ARBA" id="ARBA00023242"/>
    </source>
</evidence>
<dbReference type="InterPro" id="IPR007811">
    <property type="entry name" value="RPC4"/>
</dbReference>
<dbReference type="GO" id="GO:0005666">
    <property type="term" value="C:RNA polymerase III complex"/>
    <property type="evidence" value="ECO:0007669"/>
    <property type="project" value="InterPro"/>
</dbReference>
<proteinExistence type="predicted"/>
<gene>
    <name evidence="6" type="ORF">PV09_08901</name>
</gene>
<feature type="compositionally biased region" description="Basic and acidic residues" evidence="5">
    <location>
        <begin position="394"/>
        <end position="403"/>
    </location>
</feature>
<keyword evidence="7" id="KW-1185">Reference proteome</keyword>
<dbReference type="OrthoDB" id="5836119at2759"/>
<dbReference type="InParanoid" id="A0A0D1YFF3"/>
<evidence type="ECO:0000313" key="6">
    <source>
        <dbReference type="EMBL" id="KIV99481.1"/>
    </source>
</evidence>
<feature type="region of interest" description="Disordered" evidence="5">
    <location>
        <begin position="367"/>
        <end position="403"/>
    </location>
</feature>
<dbReference type="VEuPathDB" id="FungiDB:PV09_08901"/>
<feature type="compositionally biased region" description="Basic and acidic residues" evidence="5">
    <location>
        <begin position="242"/>
        <end position="261"/>
    </location>
</feature>
<feature type="region of interest" description="Disordered" evidence="5">
    <location>
        <begin position="213"/>
        <end position="325"/>
    </location>
</feature>
<dbReference type="HOGENOM" id="CLU_534425_0_0_1"/>
<dbReference type="GeneID" id="27316874"/>
<dbReference type="Proteomes" id="UP000053259">
    <property type="component" value="Unassembled WGS sequence"/>
</dbReference>
<evidence type="ECO:0000256" key="5">
    <source>
        <dbReference type="SAM" id="MobiDB-lite"/>
    </source>
</evidence>
<evidence type="ECO:0000256" key="3">
    <source>
        <dbReference type="ARBA" id="ARBA00023163"/>
    </source>
</evidence>
<keyword evidence="4" id="KW-0539">Nucleus</keyword>
<feature type="compositionally biased region" description="Basic and acidic residues" evidence="5">
    <location>
        <begin position="54"/>
        <end position="67"/>
    </location>
</feature>
<reference evidence="6 7" key="1">
    <citation type="submission" date="2015-01" db="EMBL/GenBank/DDBJ databases">
        <title>The Genome Sequence of Ochroconis gallopava CBS43764.</title>
        <authorList>
            <consortium name="The Broad Institute Genomics Platform"/>
            <person name="Cuomo C."/>
            <person name="de Hoog S."/>
            <person name="Gorbushina A."/>
            <person name="Stielow B."/>
            <person name="Teixiera M."/>
            <person name="Abouelleil A."/>
            <person name="Chapman S.B."/>
            <person name="Priest M."/>
            <person name="Young S.K."/>
            <person name="Wortman J."/>
            <person name="Nusbaum C."/>
            <person name="Birren B."/>
        </authorList>
    </citation>
    <scope>NUCLEOTIDE SEQUENCE [LARGE SCALE GENOMIC DNA]</scope>
    <source>
        <strain evidence="6 7">CBS 43764</strain>
    </source>
</reference>
<name>A0A0D1YFF3_9PEZI</name>
<sequence length="510" mass="55236">MSESSRGRGKKVIAPRGRGRRSQAERDQIAAAERERNRERDAAFAREQNAARLAQERAERDRKRREAAAAARGRGRGRGGFMGESHIKNELSGGPLSDGSIIGSHIPQGKAFPRPWAPSNRSGVRSSDISTLPTSSKSNTGSGLEFDVHGVAGDDAVDGGYISSDLEDLGDGPRVPIEAISLLTDDEDEDGAGAVGPFGAPVRLNRVEHRARAVQVTADAEEDAAVKTEDGDVSMTDVPESAEAKGRPSEKSAETTGERPWRGVWQEPEPPAIKEEPNIEEPDARAQDKIKAEAEPVEPTRRTRKSLSKAPGHLNEEERNEFARELQDNEVMLGEFGNADAYKDQTRTYVFQFPPVLPNLCVPNPITIKDDPDAPPEQPAAEGSSSNKKSAPIKIEDGDASDKEKLLRDQTIRPEHLPKLAPGAVGKLRVHKSGRVTMDWGGSSLVVQNGVLPKFLQTLVMVKMDEESLTAAFPGAVQGMATAFGQPRGKLVVQPDWDDMLDNVKGLKIE</sequence>
<feature type="region of interest" description="Disordered" evidence="5">
    <location>
        <begin position="1"/>
        <end position="150"/>
    </location>
</feature>
<dbReference type="PANTHER" id="PTHR13408">
    <property type="entry name" value="DNA-DIRECTED RNA POLYMERASE III"/>
    <property type="match status" value="1"/>
</dbReference>